<dbReference type="AlphaFoldDB" id="A0A9X1YIK3"/>
<organism evidence="2 3">
    <name type="scientific">Scleromatobacter humisilvae</name>
    <dbReference type="NCBI Taxonomy" id="2897159"/>
    <lineage>
        <taxon>Bacteria</taxon>
        <taxon>Pseudomonadati</taxon>
        <taxon>Pseudomonadota</taxon>
        <taxon>Betaproteobacteria</taxon>
        <taxon>Burkholderiales</taxon>
        <taxon>Sphaerotilaceae</taxon>
        <taxon>Scleromatobacter</taxon>
    </lineage>
</organism>
<accession>A0A9X1YIK3</accession>
<keyword evidence="1" id="KW-0812">Transmembrane</keyword>
<feature type="transmembrane region" description="Helical" evidence="1">
    <location>
        <begin position="270"/>
        <end position="289"/>
    </location>
</feature>
<evidence type="ECO:0000313" key="3">
    <source>
        <dbReference type="Proteomes" id="UP001139353"/>
    </source>
</evidence>
<evidence type="ECO:0008006" key="4">
    <source>
        <dbReference type="Google" id="ProtNLM"/>
    </source>
</evidence>
<feature type="transmembrane region" description="Helical" evidence="1">
    <location>
        <begin position="192"/>
        <end position="223"/>
    </location>
</feature>
<feature type="transmembrane region" description="Helical" evidence="1">
    <location>
        <begin position="396"/>
        <end position="417"/>
    </location>
</feature>
<feature type="transmembrane region" description="Helical" evidence="1">
    <location>
        <begin position="324"/>
        <end position="343"/>
    </location>
</feature>
<keyword evidence="1" id="KW-1133">Transmembrane helix</keyword>
<dbReference type="Proteomes" id="UP001139353">
    <property type="component" value="Unassembled WGS sequence"/>
</dbReference>
<protein>
    <recommendedName>
        <fullName evidence="4">4-amino-4-deoxy-L-arabinose transferase-like glycosyltransferase</fullName>
    </recommendedName>
</protein>
<comment type="caution">
    <text evidence="2">The sequence shown here is derived from an EMBL/GenBank/DDBJ whole genome shotgun (WGS) entry which is preliminary data.</text>
</comment>
<feature type="transmembrane region" description="Helical" evidence="1">
    <location>
        <begin position="235"/>
        <end position="258"/>
    </location>
</feature>
<gene>
    <name evidence="2" type="ORF">LPC04_13965</name>
</gene>
<name>A0A9X1YIK3_9BURK</name>
<reference evidence="2" key="1">
    <citation type="submission" date="2021-11" db="EMBL/GenBank/DDBJ databases">
        <title>BS-T2-15 a new species belonging to the Comamonadaceae family isolated from the soil of a French oak forest.</title>
        <authorList>
            <person name="Mieszkin S."/>
            <person name="Alain K."/>
        </authorList>
    </citation>
    <scope>NUCLEOTIDE SEQUENCE</scope>
    <source>
        <strain evidence="2">BS-T2-15</strain>
    </source>
</reference>
<sequence length="565" mass="60705">MNLPTPALVTQRAAQRLPRWALMLLCAAYLLPGQFGREPWKNADITAFGYMSSLAEGRSPWTAPALAGLPGDGALLPYWLGALSIKALPFIDAANAARVPFALLLAATLALIWYSTQHLARTEAAQPVAFAFGGEASPLDYARALADGAVLATIASVGLLQLGHETTPELVQLSGVALFMWVLAAAPTRPRVAAGAAVVALTVVAASGAPAIALGLGASGFVICQFSRYPGALGLRAWLVLGMLAGALVAWEGHAWAWRAAFHWNSFWQLLRLGAWFLWPGWLLALWTLWRWRHHLTSRHIAVPSVGVAVALVASLSMGGSDRALMLAVPGVAVLAAFALPTLKRSAGSAIDWFSVFFFTALAIFIWVFYVGMMTGTPAKPAQRIAALLPGFEPHFSPSLLVLAVLGTAAWLALVRWRTARVQHALWKSLVLPATGVTLNLLLLLTLGLPAIDYARSYRPWVYLVAQHVPNGVCVAAQLPRSALAALENYSNWRIDAQGDVARNSECPYLLIDENRHALVSAPPGWTLVAHLHRPSEREESTAVFRKTTAPTPRPADFGRVALAR</sequence>
<feature type="transmembrane region" description="Helical" evidence="1">
    <location>
        <begin position="429"/>
        <end position="452"/>
    </location>
</feature>
<keyword evidence="3" id="KW-1185">Reference proteome</keyword>
<feature type="transmembrane region" description="Helical" evidence="1">
    <location>
        <begin position="350"/>
        <end position="370"/>
    </location>
</feature>
<dbReference type="RefSeq" id="WP_275682854.1">
    <property type="nucleotide sequence ID" value="NZ_JAJLJH010000003.1"/>
</dbReference>
<feature type="transmembrane region" description="Helical" evidence="1">
    <location>
        <begin position="301"/>
        <end position="318"/>
    </location>
</feature>
<evidence type="ECO:0000313" key="2">
    <source>
        <dbReference type="EMBL" id="MCK9686813.1"/>
    </source>
</evidence>
<dbReference type="EMBL" id="JAJLJH010000003">
    <property type="protein sequence ID" value="MCK9686813.1"/>
    <property type="molecule type" value="Genomic_DNA"/>
</dbReference>
<keyword evidence="1" id="KW-0472">Membrane</keyword>
<proteinExistence type="predicted"/>
<evidence type="ECO:0000256" key="1">
    <source>
        <dbReference type="SAM" id="Phobius"/>
    </source>
</evidence>